<dbReference type="NCBIfam" id="TIGR01064">
    <property type="entry name" value="pyruv_kin"/>
    <property type="match status" value="1"/>
</dbReference>
<keyword evidence="19" id="KW-1185">Reference proteome</keyword>
<dbReference type="KEGG" id="ssm:Spirs_0059"/>
<keyword evidence="12 15" id="KW-0324">Glycolysis</keyword>
<dbReference type="GO" id="GO:0006950">
    <property type="term" value="P:response to stress"/>
    <property type="evidence" value="ECO:0007669"/>
    <property type="project" value="UniProtKB-ARBA"/>
</dbReference>
<keyword evidence="7" id="KW-0479">Metal-binding</keyword>
<dbReference type="Gene3D" id="3.40.1380.20">
    <property type="entry name" value="Pyruvate kinase, C-terminal domain"/>
    <property type="match status" value="1"/>
</dbReference>
<evidence type="ECO:0000256" key="15">
    <source>
        <dbReference type="RuleBase" id="RU000504"/>
    </source>
</evidence>
<dbReference type="PROSITE" id="PS00110">
    <property type="entry name" value="PYRUVATE_KINASE"/>
    <property type="match status" value="1"/>
</dbReference>
<reference evidence="18 19" key="1">
    <citation type="journal article" date="2010" name="Stand. Genomic Sci.">
        <title>Complete genome sequence of Spirochaeta smaragdinae type strain (SEBR 4228).</title>
        <authorList>
            <person name="Mavromatis K."/>
            <person name="Yasawong M."/>
            <person name="Chertkov O."/>
            <person name="Lapidus A."/>
            <person name="Lucas S."/>
            <person name="Nolan M."/>
            <person name="Del Rio T.G."/>
            <person name="Tice H."/>
            <person name="Cheng J.F."/>
            <person name="Pitluck S."/>
            <person name="Liolios K."/>
            <person name="Ivanova N."/>
            <person name="Tapia R."/>
            <person name="Han C."/>
            <person name="Bruce D."/>
            <person name="Goodwin L."/>
            <person name="Pati A."/>
            <person name="Chen A."/>
            <person name="Palaniappan K."/>
            <person name="Land M."/>
            <person name="Hauser L."/>
            <person name="Chang Y.J."/>
            <person name="Jeffries C.D."/>
            <person name="Detter J.C."/>
            <person name="Rohde M."/>
            <person name="Brambilla E."/>
            <person name="Spring S."/>
            <person name="Goker M."/>
            <person name="Sikorski J."/>
            <person name="Woyke T."/>
            <person name="Bristow J."/>
            <person name="Eisen J.A."/>
            <person name="Markowitz V."/>
            <person name="Hugenholtz P."/>
            <person name="Klenk H.P."/>
            <person name="Kyrpides N.C."/>
        </authorList>
    </citation>
    <scope>NUCLEOTIDE SEQUENCE [LARGE SCALE GENOMIC DNA]</scope>
    <source>
        <strain evidence="19">DSM 11293 / JCM 15392 / SEBR 4228</strain>
    </source>
</reference>
<dbReference type="AlphaFoldDB" id="E1R6T7"/>
<dbReference type="InterPro" id="IPR015795">
    <property type="entry name" value="Pyrv_Knase_C"/>
</dbReference>
<dbReference type="GO" id="GO:0030955">
    <property type="term" value="F:potassium ion binding"/>
    <property type="evidence" value="ECO:0007669"/>
    <property type="project" value="UniProtKB-UniRule"/>
</dbReference>
<keyword evidence="11 15" id="KW-0460">Magnesium</keyword>
<evidence type="ECO:0000256" key="14">
    <source>
        <dbReference type="NCBIfam" id="TIGR01064"/>
    </source>
</evidence>
<dbReference type="Gene3D" id="3.20.20.60">
    <property type="entry name" value="Phosphoenolpyruvate-binding domains"/>
    <property type="match status" value="1"/>
</dbReference>
<dbReference type="Pfam" id="PF02887">
    <property type="entry name" value="PK_C"/>
    <property type="match status" value="1"/>
</dbReference>
<evidence type="ECO:0000256" key="6">
    <source>
        <dbReference type="ARBA" id="ARBA00022679"/>
    </source>
</evidence>
<dbReference type="STRING" id="573413.Spirs_0059"/>
<organism evidence="18 19">
    <name type="scientific">Sediminispirochaeta smaragdinae (strain DSM 11293 / JCM 15392 / SEBR 4228)</name>
    <name type="common">Spirochaeta smaragdinae</name>
    <dbReference type="NCBI Taxonomy" id="573413"/>
    <lineage>
        <taxon>Bacteria</taxon>
        <taxon>Pseudomonadati</taxon>
        <taxon>Spirochaetota</taxon>
        <taxon>Spirochaetia</taxon>
        <taxon>Spirochaetales</taxon>
        <taxon>Spirochaetaceae</taxon>
        <taxon>Sediminispirochaeta</taxon>
    </lineage>
</organism>
<name>E1R6T7_SEDSS</name>
<evidence type="ECO:0000256" key="2">
    <source>
        <dbReference type="ARBA" id="ARBA00001958"/>
    </source>
</evidence>
<dbReference type="RefSeq" id="WP_013252683.1">
    <property type="nucleotide sequence ID" value="NC_014364.1"/>
</dbReference>
<dbReference type="InterPro" id="IPR036918">
    <property type="entry name" value="Pyrv_Knase_C_sf"/>
</dbReference>
<dbReference type="Gene3D" id="2.40.33.10">
    <property type="entry name" value="PK beta-barrel domain-like"/>
    <property type="match status" value="1"/>
</dbReference>
<dbReference type="OrthoDB" id="9812123at2"/>
<evidence type="ECO:0000256" key="10">
    <source>
        <dbReference type="ARBA" id="ARBA00022840"/>
    </source>
</evidence>
<dbReference type="UniPathway" id="UPA00109">
    <property type="reaction ID" value="UER00188"/>
</dbReference>
<sequence>MKYLRKTRIVATIGPACDDLAIQKELLKAGVNVARFNFSHGNHEEQAKRIASMRRASEETSVPVALMMDTKGPEIRTGNVKGEAELALHSGFEIVLTSRHVEGTREELSVSYQNLPSEVEAGDHIFIADGVIDLEVLAVSGPDIRCLIRNGGMLGSKKNVNVPGVKVGLPAITEKDREDIRFAVEHQMDYIAASFIRRPEDVEEIREILKQYHSSIRIIAKIENQEGLDNIDDIIRISDGVMVARGDLGVQLSTEQIPLAQKRIIGKCMRQGKPVITATQMLDSMIHNPSPTRAELTDVANAIFDGTDAVMLSGETAGGAFPVRSVETMGRIAEAVETSEEYRRRCTQWFETVQRPKDIGHTIARAAYVVASDIDASAIVAPTLRGNTPRILSNYRPNQLIIAVTTSEESYRQLLLHWGIFPILSAPVKDSDMMIQNALRLAREHGYVAPPDRVVTTAGIPLNSPQPLNTIKIHFLGTILNRGHAGMGDRCSGALVKAENFELAQHRLRWDGTEILLTGSIGKELFPRLSSLRGIVIEGELSLSPEEVRKIASKIVIIADVPNAMDNFEDGQLVTLDGKEKIIYEGFM</sequence>
<dbReference type="InterPro" id="IPR011037">
    <property type="entry name" value="Pyrv_Knase-like_insert_dom_sf"/>
</dbReference>
<evidence type="ECO:0000256" key="5">
    <source>
        <dbReference type="ARBA" id="ARBA00012142"/>
    </source>
</evidence>
<comment type="cofactor">
    <cofactor evidence="2">
        <name>K(+)</name>
        <dbReference type="ChEBI" id="CHEBI:29103"/>
    </cofactor>
</comment>
<evidence type="ECO:0000256" key="11">
    <source>
        <dbReference type="ARBA" id="ARBA00022842"/>
    </source>
</evidence>
<evidence type="ECO:0000313" key="19">
    <source>
        <dbReference type="Proteomes" id="UP000002318"/>
    </source>
</evidence>
<dbReference type="GO" id="GO:0004743">
    <property type="term" value="F:pyruvate kinase activity"/>
    <property type="evidence" value="ECO:0007669"/>
    <property type="project" value="UniProtKB-UniRule"/>
</dbReference>
<evidence type="ECO:0000313" key="18">
    <source>
        <dbReference type="EMBL" id="ADK79219.1"/>
    </source>
</evidence>
<feature type="domain" description="Pyruvate kinase C-terminal" evidence="17">
    <location>
        <begin position="361"/>
        <end position="474"/>
    </location>
</feature>
<evidence type="ECO:0000256" key="3">
    <source>
        <dbReference type="ARBA" id="ARBA00004997"/>
    </source>
</evidence>
<evidence type="ECO:0000256" key="13">
    <source>
        <dbReference type="ARBA" id="ARBA00023317"/>
    </source>
</evidence>
<keyword evidence="9 15" id="KW-0418">Kinase</keyword>
<dbReference type="NCBIfam" id="NF004491">
    <property type="entry name" value="PRK05826.1"/>
    <property type="match status" value="1"/>
</dbReference>
<dbReference type="InterPro" id="IPR015793">
    <property type="entry name" value="Pyrv_Knase_brl"/>
</dbReference>
<dbReference type="SUPFAM" id="SSF51621">
    <property type="entry name" value="Phosphoenolpyruvate/pyruvate domain"/>
    <property type="match status" value="1"/>
</dbReference>
<evidence type="ECO:0000256" key="12">
    <source>
        <dbReference type="ARBA" id="ARBA00023152"/>
    </source>
</evidence>
<keyword evidence="10" id="KW-0067">ATP-binding</keyword>
<evidence type="ECO:0000256" key="9">
    <source>
        <dbReference type="ARBA" id="ARBA00022777"/>
    </source>
</evidence>
<evidence type="ECO:0000256" key="4">
    <source>
        <dbReference type="ARBA" id="ARBA00008663"/>
    </source>
</evidence>
<comment type="catalytic activity">
    <reaction evidence="15">
        <text>pyruvate + ATP = phosphoenolpyruvate + ADP + H(+)</text>
        <dbReference type="Rhea" id="RHEA:18157"/>
        <dbReference type="ChEBI" id="CHEBI:15361"/>
        <dbReference type="ChEBI" id="CHEBI:15378"/>
        <dbReference type="ChEBI" id="CHEBI:30616"/>
        <dbReference type="ChEBI" id="CHEBI:58702"/>
        <dbReference type="ChEBI" id="CHEBI:456216"/>
        <dbReference type="EC" id="2.7.1.40"/>
    </reaction>
</comment>
<gene>
    <name evidence="18" type="ordered locus">Spirs_0059</name>
</gene>
<comment type="cofactor">
    <cofactor evidence="1">
        <name>Mg(2+)</name>
        <dbReference type="ChEBI" id="CHEBI:18420"/>
    </cofactor>
</comment>
<accession>E1R6T7</accession>
<dbReference type="FunFam" id="3.20.20.60:FF:000001">
    <property type="entry name" value="Pyruvate kinase"/>
    <property type="match status" value="1"/>
</dbReference>
<evidence type="ECO:0000256" key="7">
    <source>
        <dbReference type="ARBA" id="ARBA00022723"/>
    </source>
</evidence>
<dbReference type="HOGENOM" id="CLU_015439_0_2_12"/>
<dbReference type="Proteomes" id="UP000002318">
    <property type="component" value="Chromosome"/>
</dbReference>
<dbReference type="InterPro" id="IPR015813">
    <property type="entry name" value="Pyrv/PenolPyrv_kinase-like_dom"/>
</dbReference>
<evidence type="ECO:0000259" key="16">
    <source>
        <dbReference type="Pfam" id="PF00224"/>
    </source>
</evidence>
<dbReference type="SUPFAM" id="SSF52935">
    <property type="entry name" value="PK C-terminal domain-like"/>
    <property type="match status" value="1"/>
</dbReference>
<dbReference type="GO" id="GO:0000287">
    <property type="term" value="F:magnesium ion binding"/>
    <property type="evidence" value="ECO:0007669"/>
    <property type="project" value="UniProtKB-UniRule"/>
</dbReference>
<dbReference type="InterPro" id="IPR018209">
    <property type="entry name" value="Pyrv_Knase_AS"/>
</dbReference>
<evidence type="ECO:0000259" key="17">
    <source>
        <dbReference type="Pfam" id="PF02887"/>
    </source>
</evidence>
<proteinExistence type="inferred from homology"/>
<dbReference type="PRINTS" id="PR01050">
    <property type="entry name" value="PYRUVTKNASE"/>
</dbReference>
<dbReference type="FunFam" id="2.40.33.10:FF:000001">
    <property type="entry name" value="Pyruvate kinase"/>
    <property type="match status" value="1"/>
</dbReference>
<keyword evidence="13 18" id="KW-0670">Pyruvate</keyword>
<dbReference type="EC" id="2.7.1.40" evidence="5 14"/>
<dbReference type="InterPro" id="IPR015806">
    <property type="entry name" value="Pyrv_Knase_insert_dom_sf"/>
</dbReference>
<dbReference type="SUPFAM" id="SSF50800">
    <property type="entry name" value="PK beta-barrel domain-like"/>
    <property type="match status" value="1"/>
</dbReference>
<dbReference type="InterPro" id="IPR001697">
    <property type="entry name" value="Pyr_Knase"/>
</dbReference>
<evidence type="ECO:0000256" key="8">
    <source>
        <dbReference type="ARBA" id="ARBA00022741"/>
    </source>
</evidence>
<dbReference type="EMBL" id="CP002116">
    <property type="protein sequence ID" value="ADK79219.1"/>
    <property type="molecule type" value="Genomic_DNA"/>
</dbReference>
<comment type="similarity">
    <text evidence="4 15">Belongs to the pyruvate kinase family.</text>
</comment>
<keyword evidence="6 15" id="KW-0808">Transferase</keyword>
<dbReference type="GO" id="GO:0016301">
    <property type="term" value="F:kinase activity"/>
    <property type="evidence" value="ECO:0007669"/>
    <property type="project" value="UniProtKB-KW"/>
</dbReference>
<dbReference type="Pfam" id="PF00224">
    <property type="entry name" value="PK"/>
    <property type="match status" value="1"/>
</dbReference>
<keyword evidence="8" id="KW-0547">Nucleotide-binding</keyword>
<evidence type="ECO:0000256" key="1">
    <source>
        <dbReference type="ARBA" id="ARBA00001946"/>
    </source>
</evidence>
<comment type="pathway">
    <text evidence="3 15">Carbohydrate degradation; glycolysis; pyruvate from D-glyceraldehyde 3-phosphate: step 5/5.</text>
</comment>
<dbReference type="GO" id="GO:0005524">
    <property type="term" value="F:ATP binding"/>
    <property type="evidence" value="ECO:0007669"/>
    <property type="project" value="UniProtKB-KW"/>
</dbReference>
<dbReference type="Gene3D" id="3.50.30.10">
    <property type="entry name" value="Phosphohistidine domain"/>
    <property type="match status" value="1"/>
</dbReference>
<feature type="domain" description="Pyruvate kinase barrel" evidence="16">
    <location>
        <begin position="5"/>
        <end position="326"/>
    </location>
</feature>
<dbReference type="InterPro" id="IPR040442">
    <property type="entry name" value="Pyrv_kinase-like_dom_sf"/>
</dbReference>
<dbReference type="eggNOG" id="COG0469">
    <property type="taxonomic scope" value="Bacteria"/>
</dbReference>
<dbReference type="NCBIfam" id="NF004978">
    <property type="entry name" value="PRK06354.1"/>
    <property type="match status" value="1"/>
</dbReference>
<dbReference type="PANTHER" id="PTHR11817">
    <property type="entry name" value="PYRUVATE KINASE"/>
    <property type="match status" value="1"/>
</dbReference>
<protein>
    <recommendedName>
        <fullName evidence="5 14">Pyruvate kinase</fullName>
        <ecNumber evidence="5 14">2.7.1.40</ecNumber>
    </recommendedName>
</protein>